<reference evidence="3 4" key="1">
    <citation type="journal article" date="2019" name="Emerg. Microbes Infect.">
        <title>Comprehensive subspecies identification of 175 nontuberculous mycobacteria species based on 7547 genomic profiles.</title>
        <authorList>
            <person name="Matsumoto Y."/>
            <person name="Kinjo T."/>
            <person name="Motooka D."/>
            <person name="Nabeya D."/>
            <person name="Jung N."/>
            <person name="Uechi K."/>
            <person name="Horii T."/>
            <person name="Iida T."/>
            <person name="Fujita J."/>
            <person name="Nakamura S."/>
        </authorList>
    </citation>
    <scope>NUCLEOTIDE SEQUENCE [LARGE SCALE GENOMIC DNA]</scope>
    <source>
        <strain evidence="3 4">JCM 18565</strain>
    </source>
</reference>
<dbReference type="InterPro" id="IPR000084">
    <property type="entry name" value="PE-PGRS_N"/>
</dbReference>
<evidence type="ECO:0000313" key="3">
    <source>
        <dbReference type="EMBL" id="GFG80846.1"/>
    </source>
</evidence>
<comment type="caution">
    <text evidence="3">The sequence shown here is derived from an EMBL/GenBank/DDBJ whole genome shotgun (WGS) entry which is preliminary data.</text>
</comment>
<dbReference type="Pfam" id="PF00934">
    <property type="entry name" value="PE"/>
    <property type="match status" value="1"/>
</dbReference>
<dbReference type="EMBL" id="BLKX01000001">
    <property type="protein sequence ID" value="GFG80846.1"/>
    <property type="molecule type" value="Genomic_DNA"/>
</dbReference>
<proteinExistence type="predicted"/>
<sequence>MSSYVIAAPDALAAASSNLSGLGSSIQAANAAAASSTTQLAVAAQDEVSAAISALFGNFGQEYQALSSQMALFHDQFVQTLSSGGLMYGAADAAAASPLQTLEQDIMGVINAPSQLLTGRPLIGDGANGAPGTGQRGGDGGWLWGNGGNGGSGVAGTATTTGGTGGAGGSAFLFGHGGTGGAGGVGYAGVNGSNGGTGGTGGAGGAGGWLWGNGGLVV</sequence>
<evidence type="ECO:0000256" key="1">
    <source>
        <dbReference type="SAM" id="MobiDB-lite"/>
    </source>
</evidence>
<keyword evidence="4" id="KW-1185">Reference proteome</keyword>
<accession>A0ABQ1C8R8</accession>
<gene>
    <name evidence="3" type="ORF">MPRG_41220</name>
</gene>
<protein>
    <recommendedName>
        <fullName evidence="2">PE domain-containing protein</fullName>
    </recommendedName>
</protein>
<dbReference type="Gene3D" id="1.10.287.850">
    <property type="entry name" value="HP0062-like domain"/>
    <property type="match status" value="1"/>
</dbReference>
<feature type="domain" description="PE" evidence="2">
    <location>
        <begin position="5"/>
        <end position="95"/>
    </location>
</feature>
<evidence type="ECO:0000313" key="4">
    <source>
        <dbReference type="Proteomes" id="UP000465240"/>
    </source>
</evidence>
<dbReference type="SUPFAM" id="SSF140459">
    <property type="entry name" value="PE/PPE dimer-like"/>
    <property type="match status" value="1"/>
</dbReference>
<dbReference type="InterPro" id="IPR038332">
    <property type="entry name" value="PPE_sf"/>
</dbReference>
<feature type="region of interest" description="Disordered" evidence="1">
    <location>
        <begin position="127"/>
        <end position="146"/>
    </location>
</feature>
<organism evidence="3 4">
    <name type="scientific">Mycobacterium paragordonae</name>
    <dbReference type="NCBI Taxonomy" id="1389713"/>
    <lineage>
        <taxon>Bacteria</taxon>
        <taxon>Bacillati</taxon>
        <taxon>Actinomycetota</taxon>
        <taxon>Actinomycetes</taxon>
        <taxon>Mycobacteriales</taxon>
        <taxon>Mycobacteriaceae</taxon>
        <taxon>Mycobacterium</taxon>
    </lineage>
</organism>
<evidence type="ECO:0000259" key="2">
    <source>
        <dbReference type="Pfam" id="PF00934"/>
    </source>
</evidence>
<name>A0ABQ1C8R8_9MYCO</name>
<dbReference type="Proteomes" id="UP000465240">
    <property type="component" value="Unassembled WGS sequence"/>
</dbReference>